<feature type="transmembrane region" description="Helical" evidence="7">
    <location>
        <begin position="85"/>
        <end position="104"/>
    </location>
</feature>
<evidence type="ECO:0000256" key="3">
    <source>
        <dbReference type="ARBA" id="ARBA00022475"/>
    </source>
</evidence>
<evidence type="ECO:0000313" key="10">
    <source>
        <dbReference type="Proteomes" id="UP000007939"/>
    </source>
</evidence>
<dbReference type="InterPro" id="IPR000515">
    <property type="entry name" value="MetI-like"/>
</dbReference>
<evidence type="ECO:0000256" key="5">
    <source>
        <dbReference type="ARBA" id="ARBA00022989"/>
    </source>
</evidence>
<feature type="transmembrane region" description="Helical" evidence="7">
    <location>
        <begin position="265"/>
        <end position="285"/>
    </location>
</feature>
<keyword evidence="6 7" id="KW-0472">Membrane</keyword>
<dbReference type="PANTHER" id="PTHR43744:SF9">
    <property type="entry name" value="POLYGALACTURONAN_RHAMNOGALACTURONAN TRANSPORT SYSTEM PERMEASE PROTEIN YTCP"/>
    <property type="match status" value="1"/>
</dbReference>
<dbReference type="RefSeq" id="WP_013740130.1">
    <property type="nucleotide sequence ID" value="NC_015436.1"/>
</dbReference>
<evidence type="ECO:0000256" key="1">
    <source>
        <dbReference type="ARBA" id="ARBA00004651"/>
    </source>
</evidence>
<accession>F4GIW8</accession>
<feature type="transmembrane region" description="Helical" evidence="7">
    <location>
        <begin position="190"/>
        <end position="212"/>
    </location>
</feature>
<dbReference type="KEGG" id="scc:Spico_1533"/>
<dbReference type="PANTHER" id="PTHR43744">
    <property type="entry name" value="ABC TRANSPORTER PERMEASE PROTEIN MG189-RELATED-RELATED"/>
    <property type="match status" value="1"/>
</dbReference>
<proteinExistence type="inferred from homology"/>
<keyword evidence="3" id="KW-1003">Cell membrane</keyword>
<dbReference type="HOGENOM" id="CLU_016047_1_0_12"/>
<dbReference type="InterPro" id="IPR035906">
    <property type="entry name" value="MetI-like_sf"/>
</dbReference>
<dbReference type="STRING" id="760011.Spico_1533"/>
<evidence type="ECO:0000313" key="9">
    <source>
        <dbReference type="EMBL" id="AEC02736.1"/>
    </source>
</evidence>
<dbReference type="OrthoDB" id="356811at2"/>
<dbReference type="Gene3D" id="1.10.3720.10">
    <property type="entry name" value="MetI-like"/>
    <property type="match status" value="1"/>
</dbReference>
<dbReference type="SUPFAM" id="SSF161098">
    <property type="entry name" value="MetI-like"/>
    <property type="match status" value="1"/>
</dbReference>
<dbReference type="PROSITE" id="PS50928">
    <property type="entry name" value="ABC_TM1"/>
    <property type="match status" value="1"/>
</dbReference>
<keyword evidence="5 7" id="KW-1133">Transmembrane helix</keyword>
<dbReference type="Proteomes" id="UP000007939">
    <property type="component" value="Chromosome"/>
</dbReference>
<dbReference type="AlphaFoldDB" id="F4GIW8"/>
<comment type="subcellular location">
    <subcellularLocation>
        <location evidence="1 7">Cell membrane</location>
        <topology evidence="1 7">Multi-pass membrane protein</topology>
    </subcellularLocation>
</comment>
<evidence type="ECO:0000256" key="4">
    <source>
        <dbReference type="ARBA" id="ARBA00022692"/>
    </source>
</evidence>
<feature type="domain" description="ABC transmembrane type-1" evidence="8">
    <location>
        <begin position="81"/>
        <end position="285"/>
    </location>
</feature>
<name>F4GIW8_PARC1</name>
<feature type="transmembrane region" description="Helical" evidence="7">
    <location>
        <begin position="149"/>
        <end position="169"/>
    </location>
</feature>
<feature type="transmembrane region" description="Helical" evidence="7">
    <location>
        <begin position="116"/>
        <end position="137"/>
    </location>
</feature>
<protein>
    <submittedName>
        <fullName evidence="9">Carbohydrate ABC transporter membrane protein 2, CUT1 family</fullName>
    </submittedName>
</protein>
<gene>
    <name evidence="9" type="ordered locus">Spico_1533</name>
</gene>
<feature type="transmembrane region" description="Helical" evidence="7">
    <location>
        <begin position="20"/>
        <end position="42"/>
    </location>
</feature>
<comment type="similarity">
    <text evidence="7">Belongs to the binding-protein-dependent transport system permease family.</text>
</comment>
<dbReference type="GO" id="GO:0005886">
    <property type="term" value="C:plasma membrane"/>
    <property type="evidence" value="ECO:0007669"/>
    <property type="project" value="UniProtKB-SubCell"/>
</dbReference>
<sequence>MPGTRSRTIKRSPFDQVQQVFIYIIVAAFALMTLLPFIYVIAGSFATERELTERSFFLIPRQFSLNAYEYILNAGDVLRGLKNSFIVALVGTCINMFLSTTLAYPLSRTYFKGRNFLMMMVLICLLFPAGMVPMYMLVANGLKLKNSFWALWLPGGINMFNMIIIKNYFQGIPQELEEAARIDGANDLNIFVRIFLPLSKPALASVSLFYAVSHWNAYFNAMMYISDMSKEVVQIALRRIIFLTSMVTMDSGFDWGAFGLPPEKAVKMATTVVATIPMLMLYPFIQKYFTQGVMIGSVKG</sequence>
<dbReference type="eggNOG" id="COG0395">
    <property type="taxonomic scope" value="Bacteria"/>
</dbReference>
<keyword evidence="10" id="KW-1185">Reference proteome</keyword>
<reference evidence="10" key="1">
    <citation type="submission" date="2011-04" db="EMBL/GenBank/DDBJ databases">
        <title>The complete genome of Spirochaeta coccoides DSM 17374.</title>
        <authorList>
            <person name="Lucas S."/>
            <person name="Copeland A."/>
            <person name="Lapidus A."/>
            <person name="Bruce D."/>
            <person name="Goodwin L."/>
            <person name="Pitluck S."/>
            <person name="Peters L."/>
            <person name="Kyrpides N."/>
            <person name="Mavromatis K."/>
            <person name="Pagani I."/>
            <person name="Ivanova N."/>
            <person name="Ovchinnikova G."/>
            <person name="Lu M."/>
            <person name="Detter J.C."/>
            <person name="Tapia R."/>
            <person name="Han C."/>
            <person name="Land M."/>
            <person name="Hauser L."/>
            <person name="Markowitz V."/>
            <person name="Cheng J.-F."/>
            <person name="Hugenholtz P."/>
            <person name="Woyke T."/>
            <person name="Wu D."/>
            <person name="Spring S."/>
            <person name="Schroeder M."/>
            <person name="Brambilla E."/>
            <person name="Klenk H.-P."/>
            <person name="Eisen J.A."/>
        </authorList>
    </citation>
    <scope>NUCLEOTIDE SEQUENCE [LARGE SCALE GENOMIC DNA]</scope>
    <source>
        <strain evidence="10">ATCC BAA-1237 / DSM 17374 / SPN1</strain>
    </source>
</reference>
<evidence type="ECO:0000259" key="8">
    <source>
        <dbReference type="PROSITE" id="PS50928"/>
    </source>
</evidence>
<dbReference type="EMBL" id="CP002659">
    <property type="protein sequence ID" value="AEC02736.1"/>
    <property type="molecule type" value="Genomic_DNA"/>
</dbReference>
<dbReference type="GO" id="GO:0055085">
    <property type="term" value="P:transmembrane transport"/>
    <property type="evidence" value="ECO:0007669"/>
    <property type="project" value="InterPro"/>
</dbReference>
<keyword evidence="2 7" id="KW-0813">Transport</keyword>
<evidence type="ECO:0000256" key="7">
    <source>
        <dbReference type="RuleBase" id="RU363032"/>
    </source>
</evidence>
<dbReference type="Pfam" id="PF00528">
    <property type="entry name" value="BPD_transp_1"/>
    <property type="match status" value="1"/>
</dbReference>
<organism evidence="9 10">
    <name type="scientific">Parasphaerochaeta coccoides (strain ATCC BAA-1237 / DSM 17374 / SPN1)</name>
    <name type="common">Sphaerochaeta coccoides</name>
    <dbReference type="NCBI Taxonomy" id="760011"/>
    <lineage>
        <taxon>Bacteria</taxon>
        <taxon>Pseudomonadati</taxon>
        <taxon>Spirochaetota</taxon>
        <taxon>Spirochaetia</taxon>
        <taxon>Spirochaetales</taxon>
        <taxon>Sphaerochaetaceae</taxon>
        <taxon>Parasphaerochaeta</taxon>
    </lineage>
</organism>
<evidence type="ECO:0000256" key="2">
    <source>
        <dbReference type="ARBA" id="ARBA00022448"/>
    </source>
</evidence>
<reference evidence="9 10" key="2">
    <citation type="journal article" date="2012" name="Stand. Genomic Sci.">
        <title>Complete genome sequence of the termite hindgut bacterium Spirochaeta coccoides type strain (SPN1(T)), reclassification in the genus Sphaerochaeta as Sphaerochaeta coccoides comb. nov. and emendations of the family Spirochaetaceae and the genus Sphaerochaeta.</title>
        <authorList>
            <person name="Abt B."/>
            <person name="Han C."/>
            <person name="Scheuner C."/>
            <person name="Lu M."/>
            <person name="Lapidus A."/>
            <person name="Nolan M."/>
            <person name="Lucas S."/>
            <person name="Hammon N."/>
            <person name="Deshpande S."/>
            <person name="Cheng J.F."/>
            <person name="Tapia R."/>
            <person name="Goodwin L.A."/>
            <person name="Pitluck S."/>
            <person name="Liolios K."/>
            <person name="Pagani I."/>
            <person name="Ivanova N."/>
            <person name="Mavromatis K."/>
            <person name="Mikhailova N."/>
            <person name="Huntemann M."/>
            <person name="Pati A."/>
            <person name="Chen A."/>
            <person name="Palaniappan K."/>
            <person name="Land M."/>
            <person name="Hauser L."/>
            <person name="Brambilla E.M."/>
            <person name="Rohde M."/>
            <person name="Spring S."/>
            <person name="Gronow S."/>
            <person name="Goker M."/>
            <person name="Woyke T."/>
            <person name="Bristow J."/>
            <person name="Eisen J.A."/>
            <person name="Markowitz V."/>
            <person name="Hugenholtz P."/>
            <person name="Kyrpides N.C."/>
            <person name="Klenk H.P."/>
            <person name="Detter J.C."/>
        </authorList>
    </citation>
    <scope>NUCLEOTIDE SEQUENCE [LARGE SCALE GENOMIC DNA]</scope>
    <source>
        <strain evidence="10">ATCC BAA-1237 / DSM 17374 / SPN1</strain>
    </source>
</reference>
<keyword evidence="4 7" id="KW-0812">Transmembrane</keyword>
<dbReference type="CDD" id="cd06261">
    <property type="entry name" value="TM_PBP2"/>
    <property type="match status" value="1"/>
</dbReference>
<evidence type="ECO:0000256" key="6">
    <source>
        <dbReference type="ARBA" id="ARBA00023136"/>
    </source>
</evidence>